<dbReference type="InterPro" id="IPR050921">
    <property type="entry name" value="T4SS_GSP_E_ATPase"/>
</dbReference>
<dbReference type="PANTHER" id="PTHR30486">
    <property type="entry name" value="TWITCHING MOTILITY PROTEIN PILT"/>
    <property type="match status" value="1"/>
</dbReference>
<dbReference type="RefSeq" id="WP_022863546.1">
    <property type="nucleotide sequence ID" value="NZ_ATVG01000012.1"/>
</dbReference>
<name>A0ABY7U6I5_9CORY</name>
<dbReference type="InterPro" id="IPR022399">
    <property type="entry name" value="TadA-like_ATPase"/>
</dbReference>
<dbReference type="Pfam" id="PF00437">
    <property type="entry name" value="T2SSE"/>
    <property type="match status" value="1"/>
</dbReference>
<dbReference type="CDD" id="cd01130">
    <property type="entry name" value="VirB11-like_ATPase"/>
    <property type="match status" value="1"/>
</dbReference>
<organism evidence="3 4">
    <name type="scientific">Corynebacterium massiliense DSM 45435</name>
    <dbReference type="NCBI Taxonomy" id="1121364"/>
    <lineage>
        <taxon>Bacteria</taxon>
        <taxon>Bacillati</taxon>
        <taxon>Actinomycetota</taxon>
        <taxon>Actinomycetes</taxon>
        <taxon>Mycobacteriales</taxon>
        <taxon>Corynebacteriaceae</taxon>
        <taxon>Corynebacterium</taxon>
    </lineage>
</organism>
<feature type="domain" description="Bacterial type II secretion system protein E" evidence="2">
    <location>
        <begin position="67"/>
        <end position="333"/>
    </location>
</feature>
<protein>
    <submittedName>
        <fullName evidence="3">Conjugal transfer protein</fullName>
    </submittedName>
</protein>
<dbReference type="Gene3D" id="3.40.50.300">
    <property type="entry name" value="P-loop containing nucleotide triphosphate hydrolases"/>
    <property type="match status" value="1"/>
</dbReference>
<accession>A0ABY7U6I5</accession>
<dbReference type="InterPro" id="IPR001482">
    <property type="entry name" value="T2SS/T4SS_dom"/>
</dbReference>
<evidence type="ECO:0000313" key="3">
    <source>
        <dbReference type="EMBL" id="WCZ31665.1"/>
    </source>
</evidence>
<comment type="similarity">
    <text evidence="1">Belongs to the GSP E family.</text>
</comment>
<dbReference type="EMBL" id="CP063189">
    <property type="protein sequence ID" value="WCZ31665.1"/>
    <property type="molecule type" value="Genomic_DNA"/>
</dbReference>
<evidence type="ECO:0000256" key="1">
    <source>
        <dbReference type="ARBA" id="ARBA00006611"/>
    </source>
</evidence>
<proteinExistence type="inferred from homology"/>
<evidence type="ECO:0000259" key="2">
    <source>
        <dbReference type="Pfam" id="PF00437"/>
    </source>
</evidence>
<dbReference type="PANTHER" id="PTHR30486:SF6">
    <property type="entry name" value="TYPE IV PILUS RETRACTATION ATPASE PILT"/>
    <property type="match status" value="1"/>
</dbReference>
<sequence>MTTSTELFDRLQHVLAAEPELADSPNDLVARIREEAGVISNAEVLSILRQLRNETHGLGQLDGLLSGTGVTDIVVNGPKNVFVDRGQGLQPAGVTFQDDAEVRRLATRLAVGCGSRLDDAQPFANGRMPRPDGTSLRIHAVLAPPAEGGTCLSVRVLRQQRASLQALADNGTVPHDIAKLLAGIVRARISFLVIGGTGSGKTTLLSALMGAVPDTERILIIEDTSELCPQHPHTVSLISRGANAEGEGEITMAELLRQSLRMRPDRIVVGEIRGREVCDLLAALNTGHDGGAGTLHANSLKEVPARMEALAALGGMDRDALHAQLAAAVDVVFTMERDREGVRHLAEIGVLTGNPVTAAVVWSRDNGPQPGFAELARRAGLGADGEVAS</sequence>
<dbReference type="Proteomes" id="UP001220064">
    <property type="component" value="Chromosome"/>
</dbReference>
<reference evidence="3 4" key="1">
    <citation type="submission" date="2020-10" db="EMBL/GenBank/DDBJ databases">
        <title>Complete genome sequence of Corynebacterium massiliense DSM 45435, type strain of Corynebacterium massiliense.</title>
        <authorList>
            <person name="Busche T."/>
            <person name="Kalinowski J."/>
            <person name="Ruckert C."/>
        </authorList>
    </citation>
    <scope>NUCLEOTIDE SEQUENCE [LARGE SCALE GENOMIC DNA]</scope>
    <source>
        <strain evidence="3 4">DSM 45435</strain>
    </source>
</reference>
<evidence type="ECO:0000313" key="4">
    <source>
        <dbReference type="Proteomes" id="UP001220064"/>
    </source>
</evidence>
<dbReference type="InterPro" id="IPR027417">
    <property type="entry name" value="P-loop_NTPase"/>
</dbReference>
<dbReference type="NCBIfam" id="TIGR03819">
    <property type="entry name" value="heli_sec_ATPase"/>
    <property type="match status" value="1"/>
</dbReference>
<keyword evidence="4" id="KW-1185">Reference proteome</keyword>
<dbReference type="Gene3D" id="3.30.450.380">
    <property type="match status" value="1"/>
</dbReference>
<dbReference type="SUPFAM" id="SSF52540">
    <property type="entry name" value="P-loop containing nucleoside triphosphate hydrolases"/>
    <property type="match status" value="1"/>
</dbReference>
<gene>
    <name evidence="3" type="ORF">CMASS_01005</name>
</gene>